<keyword evidence="3" id="KW-1185">Reference proteome</keyword>
<dbReference type="OMA" id="YQQNTER"/>
<feature type="region of interest" description="Disordered" evidence="1">
    <location>
        <begin position="17"/>
        <end position="70"/>
    </location>
</feature>
<dbReference type="Proteomes" id="UP000030854">
    <property type="component" value="Unassembled WGS sequence"/>
</dbReference>
<evidence type="ECO:0000256" key="1">
    <source>
        <dbReference type="SAM" id="MobiDB-lite"/>
    </source>
</evidence>
<evidence type="ECO:0000313" key="3">
    <source>
        <dbReference type="Proteomes" id="UP000030854"/>
    </source>
</evidence>
<protein>
    <submittedName>
        <fullName evidence="2">Putative eka-like protein</fullName>
    </submittedName>
</protein>
<name>A0A0B1P9T9_UNCNE</name>
<comment type="caution">
    <text evidence="2">The sequence shown here is derived from an EMBL/GenBank/DDBJ whole genome shotgun (WGS) entry which is preliminary data.</text>
</comment>
<reference evidence="2 3" key="1">
    <citation type="journal article" date="2014" name="BMC Genomics">
        <title>Adaptive genomic structural variation in the grape powdery mildew pathogen, Erysiphe necator.</title>
        <authorList>
            <person name="Jones L."/>
            <person name="Riaz S."/>
            <person name="Morales-Cruz A."/>
            <person name="Amrine K.C."/>
            <person name="McGuire B."/>
            <person name="Gubler W.D."/>
            <person name="Walker M.A."/>
            <person name="Cantu D."/>
        </authorList>
    </citation>
    <scope>NUCLEOTIDE SEQUENCE [LARGE SCALE GENOMIC DNA]</scope>
    <source>
        <strain evidence="3">c</strain>
    </source>
</reference>
<organism evidence="2 3">
    <name type="scientific">Uncinula necator</name>
    <name type="common">Grape powdery mildew</name>
    <dbReference type="NCBI Taxonomy" id="52586"/>
    <lineage>
        <taxon>Eukaryota</taxon>
        <taxon>Fungi</taxon>
        <taxon>Dikarya</taxon>
        <taxon>Ascomycota</taxon>
        <taxon>Pezizomycotina</taxon>
        <taxon>Leotiomycetes</taxon>
        <taxon>Erysiphales</taxon>
        <taxon>Erysiphaceae</taxon>
        <taxon>Erysiphe</taxon>
    </lineage>
</organism>
<dbReference type="AlphaFoldDB" id="A0A0B1P9T9"/>
<gene>
    <name evidence="2" type="ORF">EV44_g4241</name>
</gene>
<feature type="compositionally biased region" description="Polar residues" evidence="1">
    <location>
        <begin position="172"/>
        <end position="190"/>
    </location>
</feature>
<accession>A0A0B1P9T9</accession>
<feature type="compositionally biased region" description="Basic and acidic residues" evidence="1">
    <location>
        <begin position="52"/>
        <end position="62"/>
    </location>
</feature>
<dbReference type="HOGENOM" id="CLU_018153_0_1_1"/>
<evidence type="ECO:0000313" key="2">
    <source>
        <dbReference type="EMBL" id="KHJ33711.1"/>
    </source>
</evidence>
<proteinExistence type="predicted"/>
<dbReference type="EMBL" id="JNVN01001279">
    <property type="protein sequence ID" value="KHJ33711.1"/>
    <property type="molecule type" value="Genomic_DNA"/>
</dbReference>
<feature type="region of interest" description="Disordered" evidence="1">
    <location>
        <begin position="172"/>
        <end position="195"/>
    </location>
</feature>
<sequence length="319" mass="35610">MPAIRPKRTYTMIDVARDRANEDTNESIPSTPIEETDSHVCKINQPYQQNTERSKIPSENSRKTSIAPFFPQTHDLRAKITQRSENSPEIALEAHDVPPELRKIIEAEKHRAAEITANLRTCTIAINGVQKAPSTAAVDGNKEFSQGLLIYIQAAIAQFMANGPGTTLPVLSSKPTQSRQVKQKENSTIPSKKALPQKLQNTEEKTWASIARKENQVTPAILTLPAIPSSTQIHLRADKEKGKHSKPSTGDDRLFLRLTKEHEWRPLAPSAIRKMICKHLECSLTDILLIRRTETGFAMSAKVKETRQLLLDKSSMISA</sequence>